<keyword evidence="1" id="KW-0560">Oxidoreductase</keyword>
<dbReference type="Pfam" id="PF00106">
    <property type="entry name" value="adh_short"/>
    <property type="match status" value="1"/>
</dbReference>
<dbReference type="GO" id="GO:0016491">
    <property type="term" value="F:oxidoreductase activity"/>
    <property type="evidence" value="ECO:0007669"/>
    <property type="project" value="UniProtKB-KW"/>
</dbReference>
<dbReference type="InterPro" id="IPR036291">
    <property type="entry name" value="NAD(P)-bd_dom_sf"/>
</dbReference>
<dbReference type="HOGENOM" id="CLU_044999_1_0_1"/>
<dbReference type="InterPro" id="IPR002347">
    <property type="entry name" value="SDR_fam"/>
</dbReference>
<dbReference type="InParanoid" id="S8FS12"/>
<dbReference type="EMBL" id="KE504145">
    <property type="protein sequence ID" value="EPT01030.1"/>
    <property type="molecule type" value="Genomic_DNA"/>
</dbReference>
<reference evidence="2 3" key="1">
    <citation type="journal article" date="2012" name="Science">
        <title>The Paleozoic origin of enzymatic lignin decomposition reconstructed from 31 fungal genomes.</title>
        <authorList>
            <person name="Floudas D."/>
            <person name="Binder M."/>
            <person name="Riley R."/>
            <person name="Barry K."/>
            <person name="Blanchette R.A."/>
            <person name="Henrissat B."/>
            <person name="Martinez A.T."/>
            <person name="Otillar R."/>
            <person name="Spatafora J.W."/>
            <person name="Yadav J.S."/>
            <person name="Aerts A."/>
            <person name="Benoit I."/>
            <person name="Boyd A."/>
            <person name="Carlson A."/>
            <person name="Copeland A."/>
            <person name="Coutinho P.M."/>
            <person name="de Vries R.P."/>
            <person name="Ferreira P."/>
            <person name="Findley K."/>
            <person name="Foster B."/>
            <person name="Gaskell J."/>
            <person name="Glotzer D."/>
            <person name="Gorecki P."/>
            <person name="Heitman J."/>
            <person name="Hesse C."/>
            <person name="Hori C."/>
            <person name="Igarashi K."/>
            <person name="Jurgens J.A."/>
            <person name="Kallen N."/>
            <person name="Kersten P."/>
            <person name="Kohler A."/>
            <person name="Kuees U."/>
            <person name="Kumar T.K.A."/>
            <person name="Kuo A."/>
            <person name="LaButti K."/>
            <person name="Larrondo L.F."/>
            <person name="Lindquist E."/>
            <person name="Ling A."/>
            <person name="Lombard V."/>
            <person name="Lucas S."/>
            <person name="Lundell T."/>
            <person name="Martin R."/>
            <person name="McLaughlin D.J."/>
            <person name="Morgenstern I."/>
            <person name="Morin E."/>
            <person name="Murat C."/>
            <person name="Nagy L.G."/>
            <person name="Nolan M."/>
            <person name="Ohm R.A."/>
            <person name="Patyshakuliyeva A."/>
            <person name="Rokas A."/>
            <person name="Ruiz-Duenas F.J."/>
            <person name="Sabat G."/>
            <person name="Salamov A."/>
            <person name="Samejima M."/>
            <person name="Schmutz J."/>
            <person name="Slot J.C."/>
            <person name="St John F."/>
            <person name="Stenlid J."/>
            <person name="Sun H."/>
            <person name="Sun S."/>
            <person name="Syed K."/>
            <person name="Tsang A."/>
            <person name="Wiebenga A."/>
            <person name="Young D."/>
            <person name="Pisabarro A."/>
            <person name="Eastwood D.C."/>
            <person name="Martin F."/>
            <person name="Cullen D."/>
            <person name="Grigoriev I.V."/>
            <person name="Hibbett D.S."/>
        </authorList>
    </citation>
    <scope>NUCLEOTIDE SEQUENCE</scope>
    <source>
        <strain evidence="3">FP-58527</strain>
    </source>
</reference>
<dbReference type="STRING" id="743788.S8FS12"/>
<gene>
    <name evidence="2" type="ORF">FOMPIDRAFT_1162442</name>
</gene>
<protein>
    <recommendedName>
        <fullName evidence="4">NAD-binding protein</fullName>
    </recommendedName>
</protein>
<evidence type="ECO:0000313" key="3">
    <source>
        <dbReference type="Proteomes" id="UP000015241"/>
    </source>
</evidence>
<dbReference type="PANTHER" id="PTHR47534">
    <property type="entry name" value="YALI0E05731P"/>
    <property type="match status" value="1"/>
</dbReference>
<dbReference type="PRINTS" id="PR00081">
    <property type="entry name" value="GDHRDH"/>
</dbReference>
<sequence length="315" mass="33583">MPALPTARASNATFSPPTPPVAVFLGGTSGIGQGTAQAFARHTNGNAHIILAGRNCSAADAIFATFPNPTSPAAKHEFVQCDASLMRNVAATAADLRTRLTKINYLVLTCGALPNVWEVLRGIREPTAEGISDRLLAITYYARAKFALDLLPLLRAAREAGEDAHVLIVLAAGRGGPIDFEDMGLRKPYSLTTVRPTVVTYTDVMIESLASLAPEVTFTHICPGLVSTPLFRPWARPLANLLLTSIDDCGEYMLYALLDSGNGGAKRTGARGDDIGLDGYYGGEEVRERVWSHTMEVIGSALMTSSRLPEKEVAA</sequence>
<evidence type="ECO:0000256" key="1">
    <source>
        <dbReference type="ARBA" id="ARBA00023002"/>
    </source>
</evidence>
<organism evidence="2 3">
    <name type="scientific">Fomitopsis schrenkii</name>
    <name type="common">Brown rot fungus</name>
    <dbReference type="NCBI Taxonomy" id="2126942"/>
    <lineage>
        <taxon>Eukaryota</taxon>
        <taxon>Fungi</taxon>
        <taxon>Dikarya</taxon>
        <taxon>Basidiomycota</taxon>
        <taxon>Agaricomycotina</taxon>
        <taxon>Agaricomycetes</taxon>
        <taxon>Polyporales</taxon>
        <taxon>Fomitopsis</taxon>
    </lineage>
</organism>
<dbReference type="Gene3D" id="3.40.50.720">
    <property type="entry name" value="NAD(P)-binding Rossmann-like Domain"/>
    <property type="match status" value="1"/>
</dbReference>
<dbReference type="AlphaFoldDB" id="S8FS12"/>
<name>S8FS12_FOMSC</name>
<dbReference type="SUPFAM" id="SSF51735">
    <property type="entry name" value="NAD(P)-binding Rossmann-fold domains"/>
    <property type="match status" value="1"/>
</dbReference>
<dbReference type="InterPro" id="IPR052228">
    <property type="entry name" value="Sec_Metab_Biosynth_Oxidored"/>
</dbReference>
<evidence type="ECO:0008006" key="4">
    <source>
        <dbReference type="Google" id="ProtNLM"/>
    </source>
</evidence>
<keyword evidence="3" id="KW-1185">Reference proteome</keyword>
<dbReference type="OrthoDB" id="2898509at2759"/>
<dbReference type="eggNOG" id="KOG1208">
    <property type="taxonomic scope" value="Eukaryota"/>
</dbReference>
<dbReference type="PANTHER" id="PTHR47534:SF3">
    <property type="entry name" value="ALCOHOL DEHYDROGENASE-LIKE C-TERMINAL DOMAIN-CONTAINING PROTEIN"/>
    <property type="match status" value="1"/>
</dbReference>
<accession>S8FS12</accession>
<dbReference type="Proteomes" id="UP000015241">
    <property type="component" value="Unassembled WGS sequence"/>
</dbReference>
<proteinExistence type="predicted"/>
<evidence type="ECO:0000313" key="2">
    <source>
        <dbReference type="EMBL" id="EPT01030.1"/>
    </source>
</evidence>